<evidence type="ECO:0000259" key="2">
    <source>
        <dbReference type="Pfam" id="PF24919"/>
    </source>
</evidence>
<dbReference type="Pfam" id="PF00501">
    <property type="entry name" value="AMP-binding"/>
    <property type="match status" value="1"/>
</dbReference>
<organism evidence="3 4">
    <name type="scientific">Podila minutissima</name>
    <dbReference type="NCBI Taxonomy" id="64525"/>
    <lineage>
        <taxon>Eukaryota</taxon>
        <taxon>Fungi</taxon>
        <taxon>Fungi incertae sedis</taxon>
        <taxon>Mucoromycota</taxon>
        <taxon>Mortierellomycotina</taxon>
        <taxon>Mortierellomycetes</taxon>
        <taxon>Mortierellales</taxon>
        <taxon>Mortierellaceae</taxon>
        <taxon>Podila</taxon>
    </lineage>
</organism>
<dbReference type="GO" id="GO:0005829">
    <property type="term" value="C:cytosol"/>
    <property type="evidence" value="ECO:0007669"/>
    <property type="project" value="TreeGrafter"/>
</dbReference>
<feature type="domain" description="AMP-dependent synthetase/ligase" evidence="1">
    <location>
        <begin position="113"/>
        <end position="439"/>
    </location>
</feature>
<dbReference type="Gene3D" id="3.40.50.12780">
    <property type="entry name" value="N-terminal domain of ligase-like"/>
    <property type="match status" value="1"/>
</dbReference>
<comment type="caution">
    <text evidence="3">The sequence shown here is derived from an EMBL/GenBank/DDBJ whole genome shotgun (WGS) entry which is preliminary data.</text>
</comment>
<dbReference type="Pfam" id="PF24919">
    <property type="entry name" value="Mug62"/>
    <property type="match status" value="1"/>
</dbReference>
<accession>A0A9P5SG06</accession>
<dbReference type="AlphaFoldDB" id="A0A9P5SG06"/>
<dbReference type="SUPFAM" id="SSF56801">
    <property type="entry name" value="Acetyl-CoA synthetase-like"/>
    <property type="match status" value="1"/>
</dbReference>
<protein>
    <recommendedName>
        <fullName evidence="5">AMP-dependent synthetase/ligase domain-containing protein</fullName>
    </recommendedName>
</protein>
<evidence type="ECO:0008006" key="5">
    <source>
        <dbReference type="Google" id="ProtNLM"/>
    </source>
</evidence>
<dbReference type="EMBL" id="JAAAUY010000604">
    <property type="protein sequence ID" value="KAF9328011.1"/>
    <property type="molecule type" value="Genomic_DNA"/>
</dbReference>
<name>A0A9P5SG06_9FUNG</name>
<proteinExistence type="predicted"/>
<dbReference type="PANTHER" id="PTHR22754:SF32">
    <property type="entry name" value="DISCO-INTERACTING PROTEIN 2"/>
    <property type="match status" value="1"/>
</dbReference>
<evidence type="ECO:0000313" key="4">
    <source>
        <dbReference type="Proteomes" id="UP000696485"/>
    </source>
</evidence>
<gene>
    <name evidence="3" type="ORF">BG006_008756</name>
</gene>
<feature type="domain" description="Meiotically up-regulated gene 62 protein-like alpha-beta" evidence="2">
    <location>
        <begin position="4"/>
        <end position="52"/>
    </location>
</feature>
<dbReference type="PANTHER" id="PTHR22754">
    <property type="entry name" value="DISCO-INTERACTING PROTEIN 2 DIP2 -RELATED"/>
    <property type="match status" value="1"/>
</dbReference>
<dbReference type="InterPro" id="IPR042099">
    <property type="entry name" value="ANL_N_sf"/>
</dbReference>
<evidence type="ECO:0000313" key="3">
    <source>
        <dbReference type="EMBL" id="KAF9328011.1"/>
    </source>
</evidence>
<dbReference type="Proteomes" id="UP000696485">
    <property type="component" value="Unassembled WGS sequence"/>
</dbReference>
<sequence>MDVLPVVCAETSHTQRADLEMLAEYARQAMQDYHGLRPYCIAIAPQGSLPRVEDTNSDQLLACGDDPQSGIWGSDAVAVRAADQQAHERVAQFSSCSYPRELVDEPTKVDLAQLPNTLASATPTTSTTFHKFGKKVVNIAQHIEKRCGLCAGDQVVLLFSSSVEFMAILYACWFLGLVPVPIQLPEPARALEEMLLKVGLLKELKISYAPILGDSMTEELLKHRATRMHLKAYIGARQDVAVPTVLNASKASKMHKALGKKSGFVGLPTMNASHLLSVGRGGMATADAVKPAALLSIHYSADMRRTLVKVSHASLMAQCRAQKVQCRFGTLNAPVVSCWKTFSGLGTVYSSGIGVFSGVPTVLLRYSDFLTVPQIYLEALEKYRAVNALMSADMLNQVMSLDLTTGVNRTYNLSHLRNIVLDVDNRLDPAQKTKIEQRFMYIARKPAFTGISGLDETISNIHISSTFGHAFNPLITSRSYMNVEPVRLYLSMKSLCRGIVKITTKDEDAHGIWVEDCGIPVSGVTVAIVNPETFGTAFTTVTRVITIGSLNLDLLVFVCILQA</sequence>
<keyword evidence="4" id="KW-1185">Reference proteome</keyword>
<dbReference type="InterPro" id="IPR000873">
    <property type="entry name" value="AMP-dep_synth/lig_dom"/>
</dbReference>
<evidence type="ECO:0000259" key="1">
    <source>
        <dbReference type="Pfam" id="PF00501"/>
    </source>
</evidence>
<reference evidence="3" key="1">
    <citation type="journal article" date="2020" name="Fungal Divers.">
        <title>Resolving the Mortierellaceae phylogeny through synthesis of multi-gene phylogenetics and phylogenomics.</title>
        <authorList>
            <person name="Vandepol N."/>
            <person name="Liber J."/>
            <person name="Desiro A."/>
            <person name="Na H."/>
            <person name="Kennedy M."/>
            <person name="Barry K."/>
            <person name="Grigoriev I.V."/>
            <person name="Miller A.N."/>
            <person name="O'Donnell K."/>
            <person name="Stajich J.E."/>
            <person name="Bonito G."/>
        </authorList>
    </citation>
    <scope>NUCLEOTIDE SEQUENCE</scope>
    <source>
        <strain evidence="3">NVP1</strain>
    </source>
</reference>
<dbReference type="InterPro" id="IPR056881">
    <property type="entry name" value="Mug62_dom"/>
</dbReference>